<keyword evidence="2" id="KW-1185">Reference proteome</keyword>
<organism evidence="1 2">
    <name type="scientific">Myodes glareolus</name>
    <name type="common">Bank vole</name>
    <name type="synonym">Clethrionomys glareolus</name>
    <dbReference type="NCBI Taxonomy" id="447135"/>
    <lineage>
        <taxon>Eukaryota</taxon>
        <taxon>Metazoa</taxon>
        <taxon>Chordata</taxon>
        <taxon>Craniata</taxon>
        <taxon>Vertebrata</taxon>
        <taxon>Euteleostomi</taxon>
        <taxon>Mammalia</taxon>
        <taxon>Eutheria</taxon>
        <taxon>Euarchontoglires</taxon>
        <taxon>Glires</taxon>
        <taxon>Rodentia</taxon>
        <taxon>Myomorpha</taxon>
        <taxon>Muroidea</taxon>
        <taxon>Cricetidae</taxon>
        <taxon>Arvicolinae</taxon>
        <taxon>Myodes</taxon>
    </lineage>
</organism>
<dbReference type="AlphaFoldDB" id="A0AAW0IRT6"/>
<accession>A0AAW0IRT6</accession>
<evidence type="ECO:0008006" key="3">
    <source>
        <dbReference type="Google" id="ProtNLM"/>
    </source>
</evidence>
<dbReference type="Proteomes" id="UP001488838">
    <property type="component" value="Unassembled WGS sequence"/>
</dbReference>
<dbReference type="EMBL" id="JBBHLL010000096">
    <property type="protein sequence ID" value="KAK7817249.1"/>
    <property type="molecule type" value="Genomic_DNA"/>
</dbReference>
<evidence type="ECO:0000313" key="1">
    <source>
        <dbReference type="EMBL" id="KAK7817249.1"/>
    </source>
</evidence>
<protein>
    <recommendedName>
        <fullName evidence="3">Secreted protein</fullName>
    </recommendedName>
</protein>
<evidence type="ECO:0000313" key="2">
    <source>
        <dbReference type="Proteomes" id="UP001488838"/>
    </source>
</evidence>
<name>A0AAW0IRT6_MYOGA</name>
<sequence>MQILVVIISSHVQQQRLDSSVLWALPSPVPCTPHSSSGFAILFSAASCTKLCCDCAVGLDLAKRTQRSPFSSYQTTL</sequence>
<gene>
    <name evidence="1" type="ORF">U0070_004386</name>
</gene>
<proteinExistence type="predicted"/>
<comment type="caution">
    <text evidence="1">The sequence shown here is derived from an EMBL/GenBank/DDBJ whole genome shotgun (WGS) entry which is preliminary data.</text>
</comment>
<reference evidence="1 2" key="1">
    <citation type="journal article" date="2023" name="bioRxiv">
        <title>Conserved and derived expression patterns and positive selection on dental genes reveal complex evolutionary context of ever-growing rodent molars.</title>
        <authorList>
            <person name="Calamari Z.T."/>
            <person name="Song A."/>
            <person name="Cohen E."/>
            <person name="Akter M."/>
            <person name="Roy R.D."/>
            <person name="Hallikas O."/>
            <person name="Christensen M.M."/>
            <person name="Li P."/>
            <person name="Marangoni P."/>
            <person name="Jernvall J."/>
            <person name="Klein O.D."/>
        </authorList>
    </citation>
    <scope>NUCLEOTIDE SEQUENCE [LARGE SCALE GENOMIC DNA]</scope>
    <source>
        <strain evidence="1">V071</strain>
    </source>
</reference>